<dbReference type="RefSeq" id="WP_166916912.1">
    <property type="nucleotide sequence ID" value="NZ_CP050253.1"/>
</dbReference>
<protein>
    <submittedName>
        <fullName evidence="2">RES domain-containing protein</fullName>
    </submittedName>
</protein>
<dbReference type="SMART" id="SM00953">
    <property type="entry name" value="RES"/>
    <property type="match status" value="1"/>
</dbReference>
<name>A0A6G9IC12_9GAMM</name>
<evidence type="ECO:0000313" key="2">
    <source>
        <dbReference type="EMBL" id="QIQ21771.1"/>
    </source>
</evidence>
<dbReference type="KEGG" id="orb:IPMB12_08795"/>
<dbReference type="Proteomes" id="UP000501168">
    <property type="component" value="Chromosome"/>
</dbReference>
<reference evidence="2 3" key="1">
    <citation type="submission" date="2020-03" db="EMBL/GenBank/DDBJ databases">
        <title>Complete genome sequence of Orbus sp. IPMB12 (BCRC 80908).</title>
        <authorList>
            <person name="Lo W.-S."/>
            <person name="Chang T.-H."/>
            <person name="Kuo C.-H."/>
        </authorList>
    </citation>
    <scope>NUCLEOTIDE SEQUENCE [LARGE SCALE GENOMIC DNA]</scope>
    <source>
        <strain evidence="2 3">IPMB12</strain>
    </source>
</reference>
<evidence type="ECO:0000313" key="3">
    <source>
        <dbReference type="Proteomes" id="UP000501168"/>
    </source>
</evidence>
<keyword evidence="3" id="KW-1185">Reference proteome</keyword>
<accession>A0A6G9IC12</accession>
<feature type="domain" description="RES" evidence="1">
    <location>
        <begin position="15"/>
        <end position="140"/>
    </location>
</feature>
<dbReference type="AlphaFoldDB" id="A0A6G9IC12"/>
<sequence length="153" mass="17281">MKLYRIVKTEHIASAWSGYGAQQFGGRWNHPGRAMVYTASSISLAMLEILVHLQKSQFMSSYSLLSIEIPDKKLLNLDSDKLSRKWNTYPALDETMDVGDKWLEEGKSVGLIVPSVIIPLEKNVVLNPAHPDFSGYIKEQTIQLVSFDSRLIK</sequence>
<dbReference type="EMBL" id="CP050253">
    <property type="protein sequence ID" value="QIQ21771.1"/>
    <property type="molecule type" value="Genomic_DNA"/>
</dbReference>
<gene>
    <name evidence="2" type="ORF">IPMB12_08795</name>
</gene>
<organism evidence="2 3">
    <name type="scientific">Zophobihabitans entericus</name>
    <dbReference type="NCBI Taxonomy" id="1635327"/>
    <lineage>
        <taxon>Bacteria</taxon>
        <taxon>Pseudomonadati</taxon>
        <taxon>Pseudomonadota</taxon>
        <taxon>Gammaproteobacteria</taxon>
        <taxon>Orbales</taxon>
        <taxon>Orbaceae</taxon>
        <taxon>Zophobihabitans</taxon>
    </lineage>
</organism>
<dbReference type="Pfam" id="PF08808">
    <property type="entry name" value="RES"/>
    <property type="match status" value="1"/>
</dbReference>
<dbReference type="InterPro" id="IPR014914">
    <property type="entry name" value="RES_dom"/>
</dbReference>
<evidence type="ECO:0000259" key="1">
    <source>
        <dbReference type="SMART" id="SM00953"/>
    </source>
</evidence>
<proteinExistence type="predicted"/>
<dbReference type="InParanoid" id="A0A6G9IC12"/>